<dbReference type="EMBL" id="SMYL01000010">
    <property type="protein sequence ID" value="TDK62790.1"/>
    <property type="molecule type" value="Genomic_DNA"/>
</dbReference>
<evidence type="ECO:0000313" key="1">
    <source>
        <dbReference type="EMBL" id="TDK62790.1"/>
    </source>
</evidence>
<dbReference type="RefSeq" id="WP_133330337.1">
    <property type="nucleotide sequence ID" value="NZ_SMYL01000010.1"/>
</dbReference>
<dbReference type="OrthoDB" id="118519at2"/>
<organism evidence="1 2">
    <name type="scientific">Sapientia aquatica</name>
    <dbReference type="NCBI Taxonomy" id="1549640"/>
    <lineage>
        <taxon>Bacteria</taxon>
        <taxon>Pseudomonadati</taxon>
        <taxon>Pseudomonadota</taxon>
        <taxon>Betaproteobacteria</taxon>
        <taxon>Burkholderiales</taxon>
        <taxon>Oxalobacteraceae</taxon>
        <taxon>Sapientia</taxon>
    </lineage>
</organism>
<dbReference type="Gene3D" id="3.10.450.50">
    <property type="match status" value="1"/>
</dbReference>
<proteinExistence type="predicted"/>
<name>A0A4R5VUU5_9BURK</name>
<protein>
    <submittedName>
        <fullName evidence="1">Nuclear transport factor 2 family protein</fullName>
    </submittedName>
</protein>
<evidence type="ECO:0000313" key="2">
    <source>
        <dbReference type="Proteomes" id="UP000294829"/>
    </source>
</evidence>
<dbReference type="Proteomes" id="UP000294829">
    <property type="component" value="Unassembled WGS sequence"/>
</dbReference>
<dbReference type="SUPFAM" id="SSF54427">
    <property type="entry name" value="NTF2-like"/>
    <property type="match status" value="1"/>
</dbReference>
<dbReference type="PROSITE" id="PS51257">
    <property type="entry name" value="PROKAR_LIPOPROTEIN"/>
    <property type="match status" value="1"/>
</dbReference>
<reference evidence="1 2" key="1">
    <citation type="submission" date="2019-03" db="EMBL/GenBank/DDBJ databases">
        <title>Sapientia aquatica gen. nov., sp. nov., isolated from a crater lake.</title>
        <authorList>
            <person name="Felfoldi T."/>
            <person name="Szabo A."/>
            <person name="Toth E."/>
            <person name="Schumann P."/>
            <person name="Keki Z."/>
            <person name="Marialigeti K."/>
            <person name="Mathe I."/>
        </authorList>
    </citation>
    <scope>NUCLEOTIDE SEQUENCE [LARGE SCALE GENOMIC DNA]</scope>
    <source>
        <strain evidence="1 2">SA-152</strain>
    </source>
</reference>
<comment type="caution">
    <text evidence="1">The sequence shown here is derived from an EMBL/GenBank/DDBJ whole genome shotgun (WGS) entry which is preliminary data.</text>
</comment>
<keyword evidence="2" id="KW-1185">Reference proteome</keyword>
<sequence>MRHFIQLGIVGFAWVVGCSHVYSSDILATNSAAPYESVADAKTDSIREISQVIEDFRSAIISKDKDKFVRLFYGTEIPWIGVSGDATYQAQHAKNPSATKAGGTNAFSYSKWIDGMINASNLSFEGKFWNITIDTDSDVATVTFDYSFHINGHKENWGKEAWQLVNTGKGWKINSVIYSVNWELEVVK</sequence>
<accession>A0A4R5VUU5</accession>
<dbReference type="InterPro" id="IPR032710">
    <property type="entry name" value="NTF2-like_dom_sf"/>
</dbReference>
<dbReference type="AlphaFoldDB" id="A0A4R5VUU5"/>
<gene>
    <name evidence="1" type="ORF">E2I14_15925</name>
</gene>